<feature type="domain" description="Response regulatory" evidence="10">
    <location>
        <begin position="738"/>
        <end position="854"/>
    </location>
</feature>
<dbReference type="SMART" id="SM00387">
    <property type="entry name" value="HATPase_c"/>
    <property type="match status" value="1"/>
</dbReference>
<keyword evidence="15" id="KW-1185">Reference proteome</keyword>
<dbReference type="NCBIfam" id="TIGR00229">
    <property type="entry name" value="sensory_box"/>
    <property type="match status" value="2"/>
</dbReference>
<dbReference type="SMART" id="SM00091">
    <property type="entry name" value="PAS"/>
    <property type="match status" value="2"/>
</dbReference>
<dbReference type="InterPro" id="IPR003594">
    <property type="entry name" value="HATPase_dom"/>
</dbReference>
<dbReference type="Pfam" id="PF00672">
    <property type="entry name" value="HAMP"/>
    <property type="match status" value="1"/>
</dbReference>
<keyword evidence="8" id="KW-0472">Membrane</keyword>
<dbReference type="SMART" id="SM00388">
    <property type="entry name" value="HisKA"/>
    <property type="match status" value="1"/>
</dbReference>
<dbReference type="PANTHER" id="PTHR43065:SF42">
    <property type="entry name" value="TWO-COMPONENT SENSOR PPRA"/>
    <property type="match status" value="1"/>
</dbReference>
<evidence type="ECO:0000256" key="8">
    <source>
        <dbReference type="SAM" id="Phobius"/>
    </source>
</evidence>
<comment type="subcellular location">
    <subcellularLocation>
        <location evidence="2">Membrane</location>
    </subcellularLocation>
</comment>
<dbReference type="InterPro" id="IPR000700">
    <property type="entry name" value="PAS-assoc_C"/>
</dbReference>
<feature type="modified residue" description="4-aspartylphosphate" evidence="7">
    <location>
        <position position="789"/>
    </location>
</feature>
<dbReference type="PROSITE" id="PS50113">
    <property type="entry name" value="PAC"/>
    <property type="match status" value="1"/>
</dbReference>
<dbReference type="SUPFAM" id="SSF52172">
    <property type="entry name" value="CheY-like"/>
    <property type="match status" value="1"/>
</dbReference>
<dbReference type="CDD" id="cd00130">
    <property type="entry name" value="PAS"/>
    <property type="match status" value="2"/>
</dbReference>
<dbReference type="SUPFAM" id="SSF55874">
    <property type="entry name" value="ATPase domain of HSP90 chaperone/DNA topoisomerase II/histidine kinase"/>
    <property type="match status" value="1"/>
</dbReference>
<evidence type="ECO:0000259" key="10">
    <source>
        <dbReference type="PROSITE" id="PS50110"/>
    </source>
</evidence>
<evidence type="ECO:0000256" key="3">
    <source>
        <dbReference type="ARBA" id="ARBA00012438"/>
    </source>
</evidence>
<dbReference type="Proteomes" id="UP001320148">
    <property type="component" value="Chromosome"/>
</dbReference>
<evidence type="ECO:0000256" key="4">
    <source>
        <dbReference type="ARBA" id="ARBA00022553"/>
    </source>
</evidence>
<evidence type="ECO:0000313" key="14">
    <source>
        <dbReference type="EMBL" id="BCS95567.1"/>
    </source>
</evidence>
<dbReference type="InterPro" id="IPR001789">
    <property type="entry name" value="Sig_transdc_resp-reg_receiver"/>
</dbReference>
<feature type="domain" description="PAS" evidence="11">
    <location>
        <begin position="233"/>
        <end position="304"/>
    </location>
</feature>
<dbReference type="InterPro" id="IPR005467">
    <property type="entry name" value="His_kinase_dom"/>
</dbReference>
<dbReference type="SMART" id="SM00448">
    <property type="entry name" value="REC"/>
    <property type="match status" value="1"/>
</dbReference>
<dbReference type="PROSITE" id="PS50885">
    <property type="entry name" value="HAMP"/>
    <property type="match status" value="1"/>
</dbReference>
<dbReference type="SUPFAM" id="SSF158472">
    <property type="entry name" value="HAMP domain-like"/>
    <property type="match status" value="1"/>
</dbReference>
<dbReference type="InterPro" id="IPR001610">
    <property type="entry name" value="PAC"/>
</dbReference>
<comment type="catalytic activity">
    <reaction evidence="1">
        <text>ATP + protein L-histidine = ADP + protein N-phospho-L-histidine.</text>
        <dbReference type="EC" id="2.7.13.3"/>
    </reaction>
</comment>
<dbReference type="SUPFAM" id="SSF55785">
    <property type="entry name" value="PYP-like sensor domain (PAS domain)"/>
    <property type="match status" value="2"/>
</dbReference>
<dbReference type="SMART" id="SM00304">
    <property type="entry name" value="HAMP"/>
    <property type="match status" value="1"/>
</dbReference>
<keyword evidence="8" id="KW-1133">Transmembrane helix</keyword>
<feature type="domain" description="PAC" evidence="12">
    <location>
        <begin position="306"/>
        <end position="358"/>
    </location>
</feature>
<dbReference type="Gene3D" id="3.30.450.20">
    <property type="entry name" value="PAS domain"/>
    <property type="match status" value="2"/>
</dbReference>
<dbReference type="Gene3D" id="1.10.287.130">
    <property type="match status" value="1"/>
</dbReference>
<evidence type="ECO:0000259" key="9">
    <source>
        <dbReference type="PROSITE" id="PS50109"/>
    </source>
</evidence>
<gene>
    <name evidence="14" type="ORF">DSLASN_11990</name>
</gene>
<feature type="transmembrane region" description="Helical" evidence="8">
    <location>
        <begin position="20"/>
        <end position="42"/>
    </location>
</feature>
<feature type="transmembrane region" description="Helical" evidence="8">
    <location>
        <begin position="156"/>
        <end position="174"/>
    </location>
</feature>
<dbReference type="RefSeq" id="WP_236891806.1">
    <property type="nucleotide sequence ID" value="NZ_AP024488.1"/>
</dbReference>
<evidence type="ECO:0000256" key="6">
    <source>
        <dbReference type="ARBA" id="ARBA00022777"/>
    </source>
</evidence>
<sequence length="860" mass="96192">MMALRSEPGKRTSLRTEFTYALFMVLGVTCIIVTIIDCYMVYVRNTRMLAKNAESTMENAVGTLAQPLWHYDVAFVRKFADILATDRSLVHMEVFDEGGKKLVFYDRQREAPVTERIRWELERPVIYNGKNIGRIVMTFTNSDVWMLAQQMIFSDLAIMFSALFAVVGTTWILLNRQILKPLGVMEQAFHQISAGNYSRRVALKKNNELSVIADEFNIMVEQVALRDTKIRESETNYRNLVEGTTDIIFRTNLEGKLVYMNRNFEKWTGFEVADFLGKPFFQLLASGYSTDAFETLKQGALEGRTTLYEIQLIKRDGSMVHMELNITIQRDFDDSPMGAMGIARDITRRKHSEEELRKYEQMVAASSDCMWLADGDLTIQAVNEAYLQASLRDRSQLINRPVAEVMGESLFEEHVKPHLVQCLKGESVRHRAWVRLPGRGLRFIDFTFYPSFDADNVVSGAVVNERDLTDQKALETRLQQAQKMEAIGTLAGGIAHDFNNILGGIIGYAEMIDMFDVEEDDRVAIRIDHILKGAYRARELVDQILTFSRHGEQEKSVLRLTPIVKESLKFLRASIPSTIRIEESMACPNDVVLANATQVHQVLMNLCTNASYAMQERGGTLTVALAETMVGIEQARGLSGIFPGPHVKLSIIDTGPGIDPELIDRIFEPFFTTKKTGDGTGMGLAVVHGIVKHFNGAVTVTSSLGEGTAFHVFLPAGSNGHSVATEETHAAAPKGNGKILFVDDEEELVGFSSEILGHLGYEVVAETSSIRARRLFMEDPDGFDLVITDQTMPEMTGFDLALEIMAVRPELPVVLCTGFSSSQLEEEALAAGIRSFMKKPIGARQLADLVSRMMAREQMS</sequence>
<evidence type="ECO:0000313" key="15">
    <source>
        <dbReference type="Proteomes" id="UP001320148"/>
    </source>
</evidence>
<dbReference type="PROSITE" id="PS50110">
    <property type="entry name" value="RESPONSE_REGULATORY"/>
    <property type="match status" value="1"/>
</dbReference>
<evidence type="ECO:0000259" key="12">
    <source>
        <dbReference type="PROSITE" id="PS50113"/>
    </source>
</evidence>
<accession>A0ABM7PEF8</accession>
<dbReference type="InterPro" id="IPR036097">
    <property type="entry name" value="HisK_dim/P_sf"/>
</dbReference>
<dbReference type="InterPro" id="IPR011006">
    <property type="entry name" value="CheY-like_superfamily"/>
</dbReference>
<dbReference type="CDD" id="cd06225">
    <property type="entry name" value="HAMP"/>
    <property type="match status" value="1"/>
</dbReference>
<keyword evidence="6" id="KW-0418">Kinase</keyword>
<proteinExistence type="predicted"/>
<protein>
    <recommendedName>
        <fullName evidence="3">histidine kinase</fullName>
        <ecNumber evidence="3">2.7.13.3</ecNumber>
    </recommendedName>
</protein>
<feature type="domain" description="HAMP" evidence="13">
    <location>
        <begin position="176"/>
        <end position="228"/>
    </location>
</feature>
<keyword evidence="8" id="KW-0812">Transmembrane</keyword>
<dbReference type="Gene3D" id="3.30.565.10">
    <property type="entry name" value="Histidine kinase-like ATPase, C-terminal domain"/>
    <property type="match status" value="1"/>
</dbReference>
<name>A0ABM7PEF8_9BACT</name>
<keyword evidence="5" id="KW-0808">Transferase</keyword>
<dbReference type="InterPro" id="IPR035965">
    <property type="entry name" value="PAS-like_dom_sf"/>
</dbReference>
<dbReference type="EC" id="2.7.13.3" evidence="3"/>
<evidence type="ECO:0000256" key="7">
    <source>
        <dbReference type="PROSITE-ProRule" id="PRU00169"/>
    </source>
</evidence>
<dbReference type="Pfam" id="PF00072">
    <property type="entry name" value="Response_reg"/>
    <property type="match status" value="1"/>
</dbReference>
<dbReference type="InterPro" id="IPR000014">
    <property type="entry name" value="PAS"/>
</dbReference>
<evidence type="ECO:0000256" key="2">
    <source>
        <dbReference type="ARBA" id="ARBA00004370"/>
    </source>
</evidence>
<evidence type="ECO:0000259" key="13">
    <source>
        <dbReference type="PROSITE" id="PS50885"/>
    </source>
</evidence>
<dbReference type="Pfam" id="PF08448">
    <property type="entry name" value="PAS_4"/>
    <property type="match status" value="2"/>
</dbReference>
<dbReference type="SUPFAM" id="SSF47384">
    <property type="entry name" value="Homodimeric domain of signal transducing histidine kinase"/>
    <property type="match status" value="1"/>
</dbReference>
<keyword evidence="4 7" id="KW-0597">Phosphoprotein</keyword>
<dbReference type="PRINTS" id="PR00344">
    <property type="entry name" value="BCTRLSENSOR"/>
</dbReference>
<dbReference type="PROSITE" id="PS50109">
    <property type="entry name" value="HIS_KIN"/>
    <property type="match status" value="1"/>
</dbReference>
<dbReference type="CDD" id="cd00082">
    <property type="entry name" value="HisKA"/>
    <property type="match status" value="1"/>
</dbReference>
<dbReference type="Gene3D" id="3.40.50.2300">
    <property type="match status" value="1"/>
</dbReference>
<dbReference type="Pfam" id="PF00512">
    <property type="entry name" value="HisKA"/>
    <property type="match status" value="1"/>
</dbReference>
<dbReference type="PROSITE" id="PS50112">
    <property type="entry name" value="PAS"/>
    <property type="match status" value="1"/>
</dbReference>
<feature type="domain" description="Histidine kinase" evidence="9">
    <location>
        <begin position="493"/>
        <end position="718"/>
    </location>
</feature>
<dbReference type="InterPro" id="IPR003661">
    <property type="entry name" value="HisK_dim/P_dom"/>
</dbReference>
<reference evidence="14 15" key="1">
    <citation type="submission" date="2021-02" db="EMBL/GenBank/DDBJ databases">
        <title>Complete genome of Desulfoluna sp. strain ASN36.</title>
        <authorList>
            <person name="Takahashi A."/>
            <person name="Kojima H."/>
            <person name="Fukui M."/>
        </authorList>
    </citation>
    <scope>NUCLEOTIDE SEQUENCE [LARGE SCALE GENOMIC DNA]</scope>
    <source>
        <strain evidence="14 15">ASN36</strain>
    </source>
</reference>
<dbReference type="Gene3D" id="6.10.340.10">
    <property type="match status" value="1"/>
</dbReference>
<dbReference type="InterPro" id="IPR036890">
    <property type="entry name" value="HATPase_C_sf"/>
</dbReference>
<evidence type="ECO:0000256" key="5">
    <source>
        <dbReference type="ARBA" id="ARBA00022679"/>
    </source>
</evidence>
<evidence type="ECO:0000259" key="11">
    <source>
        <dbReference type="PROSITE" id="PS50112"/>
    </source>
</evidence>
<dbReference type="SMART" id="SM00086">
    <property type="entry name" value="PAC"/>
    <property type="match status" value="1"/>
</dbReference>
<organism evidence="14 15">
    <name type="scientific">Desulfoluna limicola</name>
    <dbReference type="NCBI Taxonomy" id="2810562"/>
    <lineage>
        <taxon>Bacteria</taxon>
        <taxon>Pseudomonadati</taxon>
        <taxon>Thermodesulfobacteriota</taxon>
        <taxon>Desulfobacteria</taxon>
        <taxon>Desulfobacterales</taxon>
        <taxon>Desulfolunaceae</taxon>
        <taxon>Desulfoluna</taxon>
    </lineage>
</organism>
<dbReference type="CDD" id="cd00156">
    <property type="entry name" value="REC"/>
    <property type="match status" value="1"/>
</dbReference>
<dbReference type="InterPro" id="IPR003660">
    <property type="entry name" value="HAMP_dom"/>
</dbReference>
<dbReference type="InterPro" id="IPR004358">
    <property type="entry name" value="Sig_transdc_His_kin-like_C"/>
</dbReference>
<evidence type="ECO:0000256" key="1">
    <source>
        <dbReference type="ARBA" id="ARBA00000085"/>
    </source>
</evidence>
<dbReference type="Pfam" id="PF02518">
    <property type="entry name" value="HATPase_c"/>
    <property type="match status" value="1"/>
</dbReference>
<dbReference type="EMBL" id="AP024488">
    <property type="protein sequence ID" value="BCS95567.1"/>
    <property type="molecule type" value="Genomic_DNA"/>
</dbReference>
<dbReference type="PANTHER" id="PTHR43065">
    <property type="entry name" value="SENSOR HISTIDINE KINASE"/>
    <property type="match status" value="1"/>
</dbReference>
<dbReference type="InterPro" id="IPR013656">
    <property type="entry name" value="PAS_4"/>
</dbReference>